<organism evidence="2 3">
    <name type="scientific">Fusarium austroafricanum</name>
    <dbReference type="NCBI Taxonomy" id="2364996"/>
    <lineage>
        <taxon>Eukaryota</taxon>
        <taxon>Fungi</taxon>
        <taxon>Dikarya</taxon>
        <taxon>Ascomycota</taxon>
        <taxon>Pezizomycotina</taxon>
        <taxon>Sordariomycetes</taxon>
        <taxon>Hypocreomycetidae</taxon>
        <taxon>Hypocreales</taxon>
        <taxon>Nectriaceae</taxon>
        <taxon>Fusarium</taxon>
        <taxon>Fusarium concolor species complex</taxon>
    </lineage>
</organism>
<protein>
    <submittedName>
        <fullName evidence="2">Uncharacterized protein</fullName>
    </submittedName>
</protein>
<sequence>MFVYQGKLNWYHYAKDETFVIVLPSGPVRVGDTVYLFSQWTEDSKGNKKVNWFSTLTVETVTQTQAADVTFYLKGSWYNFTITTKGGYEQLSVVMRNPNNGVSDPMALKREWKSDQELTGTTRIWTGKFKWMNFAQDEHAIFIVPDGFGEGKPILSTWQWTRASSGKTKDPSFRSATQTQVSGLDTDTVKFTYTSYYTISCTWDGKKDQLDVWVQEGGHKEDVGDMVRSAIIERQVHSHDFDPPEKPPPSKNELEVRLPQTQASLPRILTPMPFPKGLLETLAHTAAFVDQAGYLAKYAQDHFAALDADYHIALDQIKSLKAAIANLEKTRDDLTVDRDAAQAKAKKLEEDLNRAHQEIQELQQKIAKLQKEISDDALKDAAAQKMLDDTRAELKAAQDKIADLTAKLSKAEADRDQKQATIEALQKQIIDLENTILQLKAEITVKDGKITELTNEKTQLTNDKGGLEKSVEDLRKQLARAKERIAQLEADAAQHDEDDKAFRKLKDQADLDAATAREQKAAALKEVAKYKKWAYDNNVEIDISGYN</sequence>
<comment type="caution">
    <text evidence="2">The sequence shown here is derived from an EMBL/GenBank/DDBJ whole genome shotgun (WGS) entry which is preliminary data.</text>
</comment>
<feature type="coiled-coil region" evidence="1">
    <location>
        <begin position="310"/>
        <end position="498"/>
    </location>
</feature>
<dbReference type="PANTHER" id="PTHR45615:SF80">
    <property type="entry name" value="GRIP DOMAIN-CONTAINING PROTEIN"/>
    <property type="match status" value="1"/>
</dbReference>
<evidence type="ECO:0000313" key="2">
    <source>
        <dbReference type="EMBL" id="KAF4453690.1"/>
    </source>
</evidence>
<name>A0A8H4NZP0_9HYPO</name>
<dbReference type="Gene3D" id="1.10.287.1490">
    <property type="match status" value="1"/>
</dbReference>
<reference evidence="2" key="1">
    <citation type="submission" date="2020-01" db="EMBL/GenBank/DDBJ databases">
        <title>Identification and distribution of gene clusters putatively required for synthesis of sphingolipid metabolism inhibitors in phylogenetically diverse species of the filamentous fungus Fusarium.</title>
        <authorList>
            <person name="Kim H.-S."/>
            <person name="Busman M."/>
            <person name="Brown D.W."/>
            <person name="Divon H."/>
            <person name="Uhlig S."/>
            <person name="Proctor R.H."/>
        </authorList>
    </citation>
    <scope>NUCLEOTIDE SEQUENCE</scope>
    <source>
        <strain evidence="2">NRRL 53441</strain>
    </source>
</reference>
<keyword evidence="1" id="KW-0175">Coiled coil</keyword>
<accession>A0A8H4NZP0</accession>
<evidence type="ECO:0000256" key="1">
    <source>
        <dbReference type="SAM" id="Coils"/>
    </source>
</evidence>
<dbReference type="AlphaFoldDB" id="A0A8H4NZP0"/>
<dbReference type="Proteomes" id="UP000605986">
    <property type="component" value="Unassembled WGS sequence"/>
</dbReference>
<dbReference type="PANTHER" id="PTHR45615">
    <property type="entry name" value="MYOSIN HEAVY CHAIN, NON-MUSCLE"/>
    <property type="match status" value="1"/>
</dbReference>
<dbReference type="SUPFAM" id="SSF57997">
    <property type="entry name" value="Tropomyosin"/>
    <property type="match status" value="1"/>
</dbReference>
<keyword evidence="3" id="KW-1185">Reference proteome</keyword>
<dbReference type="OrthoDB" id="4332097at2759"/>
<evidence type="ECO:0000313" key="3">
    <source>
        <dbReference type="Proteomes" id="UP000605986"/>
    </source>
</evidence>
<gene>
    <name evidence="2" type="ORF">F53441_3699</name>
</gene>
<dbReference type="EMBL" id="JAADJG010000144">
    <property type="protein sequence ID" value="KAF4453690.1"/>
    <property type="molecule type" value="Genomic_DNA"/>
</dbReference>
<proteinExistence type="predicted"/>